<reference evidence="1" key="1">
    <citation type="journal article" date="2014" name="Int. J. Syst. Evol. Microbiol.">
        <title>Complete genome of a new Firmicutes species belonging to the dominant human colonic microbiota ('Ruminococcus bicirculans') reveals two chromosomes and a selective capacity to utilize plant glucans.</title>
        <authorList>
            <consortium name="NISC Comparative Sequencing Program"/>
            <person name="Wegmann U."/>
            <person name="Louis P."/>
            <person name="Goesmann A."/>
            <person name="Henrissat B."/>
            <person name="Duncan S.H."/>
            <person name="Flint H.J."/>
        </authorList>
    </citation>
    <scope>NUCLEOTIDE SEQUENCE</scope>
    <source>
        <strain evidence="1">NBRC 107169</strain>
    </source>
</reference>
<evidence type="ECO:0000313" key="2">
    <source>
        <dbReference type="Proteomes" id="UP001161405"/>
    </source>
</evidence>
<keyword evidence="2" id="KW-1185">Reference proteome</keyword>
<dbReference type="NCBIfam" id="NF004347">
    <property type="entry name" value="PRK05728.1-4"/>
    <property type="match status" value="1"/>
</dbReference>
<protein>
    <submittedName>
        <fullName evidence="1">DNA polymerase III subunit chi</fullName>
    </submittedName>
</protein>
<dbReference type="RefSeq" id="WP_284364832.1">
    <property type="nucleotide sequence ID" value="NZ_BSNI01000002.1"/>
</dbReference>
<name>A0ABQ5UTZ6_9HYPH</name>
<dbReference type="InterPro" id="IPR007459">
    <property type="entry name" value="DNA_pol3_chi"/>
</dbReference>
<dbReference type="Proteomes" id="UP001161405">
    <property type="component" value="Unassembled WGS sequence"/>
</dbReference>
<comment type="caution">
    <text evidence="1">The sequence shown here is derived from an EMBL/GenBank/DDBJ whole genome shotgun (WGS) entry which is preliminary data.</text>
</comment>
<organism evidence="1 2">
    <name type="scientific">Maritalea porphyrae</name>
    <dbReference type="NCBI Taxonomy" id="880732"/>
    <lineage>
        <taxon>Bacteria</taxon>
        <taxon>Pseudomonadati</taxon>
        <taxon>Pseudomonadota</taxon>
        <taxon>Alphaproteobacteria</taxon>
        <taxon>Hyphomicrobiales</taxon>
        <taxon>Devosiaceae</taxon>
        <taxon>Maritalea</taxon>
    </lineage>
</organism>
<reference evidence="1" key="2">
    <citation type="submission" date="2023-01" db="EMBL/GenBank/DDBJ databases">
        <title>Draft genome sequence of Maritalea porphyrae strain NBRC 107169.</title>
        <authorList>
            <person name="Sun Q."/>
            <person name="Mori K."/>
        </authorList>
    </citation>
    <scope>NUCLEOTIDE SEQUENCE</scope>
    <source>
        <strain evidence="1">NBRC 107169</strain>
    </source>
</reference>
<evidence type="ECO:0000313" key="1">
    <source>
        <dbReference type="EMBL" id="GLQ18152.1"/>
    </source>
</evidence>
<sequence length="148" mass="16626">MTEILFYHLEQRPAEAVLPLLLEKTLERGWRAVVEVGDESALDPLDAALWTYRDDSFLPHGIGDGERAADHPIALVAGQVNPNGAQLRFYAKGAVPSEGGDYERVVYMFDGHDPDAVTRAREAWKALKPDHDLTYWQQEPNGKWVKKA</sequence>
<dbReference type="EMBL" id="BSNI01000002">
    <property type="protein sequence ID" value="GLQ18152.1"/>
    <property type="molecule type" value="Genomic_DNA"/>
</dbReference>
<dbReference type="InterPro" id="IPR036768">
    <property type="entry name" value="PolIII_chi_sf"/>
</dbReference>
<dbReference type="SUPFAM" id="SSF102400">
    <property type="entry name" value="DNA polymerase III chi subunit"/>
    <property type="match status" value="1"/>
</dbReference>
<dbReference type="PANTHER" id="PTHR38767:SF1">
    <property type="entry name" value="DNA POLYMERASE III SUBUNIT CHI"/>
    <property type="match status" value="1"/>
</dbReference>
<dbReference type="Pfam" id="PF04364">
    <property type="entry name" value="DNA_pol3_chi"/>
    <property type="match status" value="1"/>
</dbReference>
<proteinExistence type="predicted"/>
<accession>A0ABQ5UTZ6</accession>
<gene>
    <name evidence="1" type="ORF">GCM10007879_24010</name>
</gene>
<dbReference type="Gene3D" id="3.40.50.10110">
    <property type="entry name" value="DNA polymerase III subunit chi"/>
    <property type="match status" value="1"/>
</dbReference>
<dbReference type="PANTHER" id="PTHR38767">
    <property type="entry name" value="DNA POLYMERASE III SUBUNIT CHI"/>
    <property type="match status" value="1"/>
</dbReference>